<evidence type="ECO:0000313" key="1">
    <source>
        <dbReference type="EMBL" id="BDD02488.1"/>
    </source>
</evidence>
<dbReference type="Proteomes" id="UP001354989">
    <property type="component" value="Plasmid pPP11"/>
</dbReference>
<protein>
    <submittedName>
        <fullName evidence="1">Uncharacterized protein</fullName>
    </submittedName>
</protein>
<organism evidence="1 2">
    <name type="scientific">Persicobacter psychrovividus</name>
    <dbReference type="NCBI Taxonomy" id="387638"/>
    <lineage>
        <taxon>Bacteria</taxon>
        <taxon>Pseudomonadati</taxon>
        <taxon>Bacteroidota</taxon>
        <taxon>Cytophagia</taxon>
        <taxon>Cytophagales</taxon>
        <taxon>Persicobacteraceae</taxon>
        <taxon>Persicobacter</taxon>
    </lineage>
</organism>
<accession>A0ABN6LKL9</accession>
<reference evidence="1 2" key="1">
    <citation type="submission" date="2021-12" db="EMBL/GenBank/DDBJ databases">
        <title>Genome sequencing of bacteria with rrn-lacking chromosome and rrn-plasmid.</title>
        <authorList>
            <person name="Anda M."/>
            <person name="Iwasaki W."/>
        </authorList>
    </citation>
    <scope>NUCLEOTIDE SEQUENCE [LARGE SCALE GENOMIC DNA]</scope>
    <source>
        <strain evidence="1 2">NBRC 101262</strain>
        <plasmid evidence="1 2">pPP11</plasmid>
    </source>
</reference>
<dbReference type="PANTHER" id="PTHR42990:SF1">
    <property type="entry name" value="AAA+ ATPASE DOMAIN-CONTAINING PROTEIN"/>
    <property type="match status" value="1"/>
</dbReference>
<proteinExistence type="predicted"/>
<gene>
    <name evidence="1" type="ORF">PEPS_47680</name>
</gene>
<geneLocation type="plasmid" evidence="1 2">
    <name>pPP11</name>
</geneLocation>
<evidence type="ECO:0000313" key="2">
    <source>
        <dbReference type="Proteomes" id="UP001354989"/>
    </source>
</evidence>
<dbReference type="RefSeq" id="WP_338399677.1">
    <property type="nucleotide sequence ID" value="NZ_AP025303.1"/>
</dbReference>
<dbReference type="EMBL" id="AP025303">
    <property type="protein sequence ID" value="BDD02488.1"/>
    <property type="molecule type" value="Genomic_DNA"/>
</dbReference>
<keyword evidence="2" id="KW-1185">Reference proteome</keyword>
<name>A0ABN6LKL9_9BACT</name>
<dbReference type="PANTHER" id="PTHR42990">
    <property type="entry name" value="ATPASE"/>
    <property type="match status" value="1"/>
</dbReference>
<sequence>MPIPKPEKIYFENTNLAYALSSEPEIGNVRETFFLNAMKNAGLAVNESKKSDFLVSRKWTFEIGGRNKTLQQIKGLENAFNVQDGITRGALQALPLWAFGFLSNTFLKES</sequence>
<keyword evidence="1" id="KW-0614">Plasmid</keyword>